<evidence type="ECO:0000313" key="4">
    <source>
        <dbReference type="Proteomes" id="UP001371305"/>
    </source>
</evidence>
<dbReference type="RefSeq" id="WP_341408258.1">
    <property type="nucleotide sequence ID" value="NZ_JBBUKT010000023.1"/>
</dbReference>
<comment type="caution">
    <text evidence="3">The sequence shown here is derived from an EMBL/GenBank/DDBJ whole genome shotgun (WGS) entry which is preliminary data.</text>
</comment>
<dbReference type="EMBL" id="JBBUKT010000023">
    <property type="protein sequence ID" value="MEK7954488.1"/>
    <property type="molecule type" value="Genomic_DNA"/>
</dbReference>
<evidence type="ECO:0000256" key="1">
    <source>
        <dbReference type="ARBA" id="ARBA00022729"/>
    </source>
</evidence>
<gene>
    <name evidence="3" type="ORF">WKV53_28485</name>
</gene>
<reference evidence="3 4" key="1">
    <citation type="submission" date="2024-04" db="EMBL/GenBank/DDBJ databases">
        <title>Luteolibacter sp. isolated from soil.</title>
        <authorList>
            <person name="An J."/>
        </authorList>
    </citation>
    <scope>NUCLEOTIDE SEQUENCE [LARGE SCALE GENOMIC DNA]</scope>
    <source>
        <strain evidence="3 4">Y139</strain>
    </source>
</reference>
<dbReference type="SUPFAM" id="SSF51126">
    <property type="entry name" value="Pectin lyase-like"/>
    <property type="match status" value="1"/>
</dbReference>
<feature type="non-terminal residue" evidence="3">
    <location>
        <position position="1"/>
    </location>
</feature>
<sequence length="1433" mass="140186">LAGTTILGSSSALAANWTGTVSTDWNNFANWSGATGGSGVVTVAAAPPNIATITANINPIPTSMLIGNTAAGRIDHRAGTASLATDGDITLGRTGGGNGTYNLANTGGAGGTLTGFAQGSGTLTVPRNVLVGGSIAAATGAININTTGTLSIGGQLTLGNLGGTGTVKMDSGTLTVVNEFEIGNGTSGTGTFSMSGGTVTKSGAGTAVSVGGGLTTAGGNGTANLNGGAFTTAGVFRIGHGSGSIGALTVAGTNLTVGGEFWVGNQTGGSGTMTLSSGSVTTNSWALVGRKDDANAGVGATGSVTMTGGTWTKSGDNNFVVGDTGAGTMTMSGGTVIVNPSAVTDRGITWIANRNSCTGTLTISGAADFRSPRIVLGVQANTSGTLTLNGGTVRTSSIAGGSGNSEVTFSGTQIIATGNSDVFMDALVTSNIAAGGLKVDSAGFTVAAPQPLGGAGDVTKSGTGTLKLVGANTYTGNHIVTGGKLLLSVDTAATGNTTVSNNAGFGVVQQAGFGTLDQTNVAFGSAGGSTTFDVDLGDSSGNPSVAPLNVTGTLTLNGPVTINVQDLDLDVGTIPLISYTGAKAGTGSFVQGTLPLGVTGHIQDNGSGLVSLVVEALNYPVWTGAVNGNWDFATQNWQDAVTSAPLAFANNLPVIFAEVDAAEKANVTLNTTVIPGSLRFDAFGNPYTISGTGKISGTTGLVQAGTANLTLNTANDFTGPVQLLGGTTSINTVSNAGSAASLGTGTSPVVLDGGNLNYTGPNATTDRGLSILSPGALLTNANNLTISGPLSGVGGSFAKDGAGNLTLSNAGANVLSTAGNVLVHGGTLTLAGGSHSVTGELWVADQPDVPANMVLNGATLTTSNWVAIGRGNGNAGVVNVTATNSTINSVNFSSGYNNALANNESEAFITLNNSIWNNGGVTYLAESSASQATMILNGTSQYNITGNFLLARLGTSQATFTMNGTSKLTKTGTAYSSIGTEGNAVMNVNDNAIFSATGGDFNVGDVGTSNSALNINGSGSVIATQVYIGKNTNTTGVLNQAGGSFQSGSFISIGSNGGVGTVNLSAGSLTATTVINVAGTGSGTFNISGTATATANGNGVFVGASPGGFGVLNLNGGTLVTKVVAENTGGLSTVNFNGGLLKAAAGATATFVGPIDNAVIQSGGAFIDTNGQTLSVTANLSGTGGLTKSGTGTLTLSGTNTYTGNTTVSAGTLSLGAAFLGNSSTVNIASGAVLNLTHGAVDQVATLILNGVSQPVGTYSSATPGGYITGSGSLQVTGAVASPYDTWMSGFPSIPLADRDPGDDPDGDGSTNAVEFALGSTPNSGTNRPKVYQIIADSSADVDSTKELLLTIAVRSGAPAFTGSPSPTATQDGYTYTIQGSTNLGSFVTAAVPVTTVATGLPAAPAGYEYRTFSLTGSNGNPTRGFMRVGITP</sequence>
<dbReference type="Proteomes" id="UP001371305">
    <property type="component" value="Unassembled WGS sequence"/>
</dbReference>
<organism evidence="3 4">
    <name type="scientific">Luteolibacter soli</name>
    <dbReference type="NCBI Taxonomy" id="3135280"/>
    <lineage>
        <taxon>Bacteria</taxon>
        <taxon>Pseudomonadati</taxon>
        <taxon>Verrucomicrobiota</taxon>
        <taxon>Verrucomicrobiia</taxon>
        <taxon>Verrucomicrobiales</taxon>
        <taxon>Verrucomicrobiaceae</taxon>
        <taxon>Luteolibacter</taxon>
    </lineage>
</organism>
<name>A0ABU9B3S5_9BACT</name>
<keyword evidence="1" id="KW-0732">Signal</keyword>
<dbReference type="NCBIfam" id="TIGR02601">
    <property type="entry name" value="autotrns_rpt"/>
    <property type="match status" value="2"/>
</dbReference>
<protein>
    <submittedName>
        <fullName evidence="3">Autotransporter-associated beta strand repeat-containing protein</fullName>
    </submittedName>
</protein>
<feature type="region of interest" description="Disordered" evidence="2">
    <location>
        <begin position="1296"/>
        <end position="1324"/>
    </location>
</feature>
<dbReference type="Pfam" id="PF12951">
    <property type="entry name" value="PATR"/>
    <property type="match status" value="3"/>
</dbReference>
<dbReference type="InterPro" id="IPR013425">
    <property type="entry name" value="Autotrns_rpt"/>
</dbReference>
<evidence type="ECO:0000256" key="2">
    <source>
        <dbReference type="SAM" id="MobiDB-lite"/>
    </source>
</evidence>
<dbReference type="InterPro" id="IPR011050">
    <property type="entry name" value="Pectin_lyase_fold/virulence"/>
</dbReference>
<accession>A0ABU9B3S5</accession>
<keyword evidence="4" id="KW-1185">Reference proteome</keyword>
<evidence type="ECO:0000313" key="3">
    <source>
        <dbReference type="EMBL" id="MEK7954488.1"/>
    </source>
</evidence>
<proteinExistence type="predicted"/>